<keyword evidence="3" id="KW-0813">Transport</keyword>
<dbReference type="PROSITE" id="PS52015">
    <property type="entry name" value="TONB_CTD"/>
    <property type="match status" value="1"/>
</dbReference>
<dbReference type="NCBIfam" id="TIGR01352">
    <property type="entry name" value="tonB_Cterm"/>
    <property type="match status" value="1"/>
</dbReference>
<protein>
    <submittedName>
        <fullName evidence="12">Energy transducer TonB</fullName>
    </submittedName>
</protein>
<dbReference type="Pfam" id="PF03544">
    <property type="entry name" value="TonB_C"/>
    <property type="match status" value="1"/>
</dbReference>
<evidence type="ECO:0000256" key="3">
    <source>
        <dbReference type="ARBA" id="ARBA00022448"/>
    </source>
</evidence>
<evidence type="ECO:0000256" key="5">
    <source>
        <dbReference type="ARBA" id="ARBA00022519"/>
    </source>
</evidence>
<dbReference type="PANTHER" id="PTHR33446:SF2">
    <property type="entry name" value="PROTEIN TONB"/>
    <property type="match status" value="1"/>
</dbReference>
<evidence type="ECO:0000256" key="8">
    <source>
        <dbReference type="ARBA" id="ARBA00022989"/>
    </source>
</evidence>
<evidence type="ECO:0000256" key="9">
    <source>
        <dbReference type="ARBA" id="ARBA00023136"/>
    </source>
</evidence>
<dbReference type="GO" id="GO:0015031">
    <property type="term" value="P:protein transport"/>
    <property type="evidence" value="ECO:0007669"/>
    <property type="project" value="UniProtKB-KW"/>
</dbReference>
<dbReference type="OrthoDB" id="1039448at2"/>
<dbReference type="Proteomes" id="UP000256708">
    <property type="component" value="Unassembled WGS sequence"/>
</dbReference>
<keyword evidence="4" id="KW-1003">Cell membrane</keyword>
<keyword evidence="5" id="KW-0997">Cell inner membrane</keyword>
<name>A0A3D8L9U1_9BACT</name>
<keyword evidence="9" id="KW-0472">Membrane</keyword>
<evidence type="ECO:0000313" key="13">
    <source>
        <dbReference type="Proteomes" id="UP000256708"/>
    </source>
</evidence>
<feature type="domain" description="TonB C-terminal" evidence="11">
    <location>
        <begin position="68"/>
        <end position="159"/>
    </location>
</feature>
<dbReference type="PANTHER" id="PTHR33446">
    <property type="entry name" value="PROTEIN TONB-RELATED"/>
    <property type="match status" value="1"/>
</dbReference>
<accession>A0A3D8L9U1</accession>
<dbReference type="EMBL" id="QRGR01000021">
    <property type="protein sequence ID" value="RDV13732.1"/>
    <property type="molecule type" value="Genomic_DNA"/>
</dbReference>
<evidence type="ECO:0000256" key="2">
    <source>
        <dbReference type="ARBA" id="ARBA00006555"/>
    </source>
</evidence>
<dbReference type="InterPro" id="IPR003538">
    <property type="entry name" value="TonB"/>
</dbReference>
<organism evidence="12 13">
    <name type="scientific">Pontibacter diazotrophicus</name>
    <dbReference type="NCBI Taxonomy" id="1400979"/>
    <lineage>
        <taxon>Bacteria</taxon>
        <taxon>Pseudomonadati</taxon>
        <taxon>Bacteroidota</taxon>
        <taxon>Cytophagia</taxon>
        <taxon>Cytophagales</taxon>
        <taxon>Hymenobacteraceae</taxon>
        <taxon>Pontibacter</taxon>
    </lineage>
</organism>
<comment type="caution">
    <text evidence="12">The sequence shown here is derived from an EMBL/GenBank/DDBJ whole genome shotgun (WGS) entry which is preliminary data.</text>
</comment>
<keyword evidence="6" id="KW-0812">Transmembrane</keyword>
<reference evidence="13" key="1">
    <citation type="submission" date="2018-08" db="EMBL/GenBank/DDBJ databases">
        <authorList>
            <person name="Liu Z.-W."/>
            <person name="Du Z.-J."/>
        </authorList>
    </citation>
    <scope>NUCLEOTIDE SEQUENCE [LARGE SCALE GENOMIC DNA]</scope>
    <source>
        <strain evidence="13">H4X</strain>
    </source>
</reference>
<comment type="similarity">
    <text evidence="2">Belongs to the TonB family.</text>
</comment>
<dbReference type="GO" id="GO:0015891">
    <property type="term" value="P:siderophore transport"/>
    <property type="evidence" value="ECO:0007669"/>
    <property type="project" value="InterPro"/>
</dbReference>
<dbReference type="Gene3D" id="3.30.1150.10">
    <property type="match status" value="1"/>
</dbReference>
<evidence type="ECO:0000256" key="10">
    <source>
        <dbReference type="SAM" id="SignalP"/>
    </source>
</evidence>
<dbReference type="GO" id="GO:0030288">
    <property type="term" value="C:outer membrane-bounded periplasmic space"/>
    <property type="evidence" value="ECO:0007669"/>
    <property type="project" value="InterPro"/>
</dbReference>
<dbReference type="InterPro" id="IPR006260">
    <property type="entry name" value="TonB/TolA_C"/>
</dbReference>
<proteinExistence type="inferred from homology"/>
<evidence type="ECO:0000256" key="6">
    <source>
        <dbReference type="ARBA" id="ARBA00022692"/>
    </source>
</evidence>
<dbReference type="PROSITE" id="PS51257">
    <property type="entry name" value="PROKAR_LIPOPROTEIN"/>
    <property type="match status" value="1"/>
</dbReference>
<dbReference type="PRINTS" id="PR01374">
    <property type="entry name" value="TONBPROTEIN"/>
</dbReference>
<dbReference type="InterPro" id="IPR037682">
    <property type="entry name" value="TonB_C"/>
</dbReference>
<comment type="subcellular location">
    <subcellularLocation>
        <location evidence="1">Cell inner membrane</location>
        <topology evidence="1">Single-pass membrane protein</topology>
        <orientation evidence="1">Periplasmic side</orientation>
    </subcellularLocation>
</comment>
<evidence type="ECO:0000313" key="12">
    <source>
        <dbReference type="EMBL" id="RDV13732.1"/>
    </source>
</evidence>
<evidence type="ECO:0000259" key="11">
    <source>
        <dbReference type="PROSITE" id="PS52015"/>
    </source>
</evidence>
<sequence length="159" mass="18322">MKKHNLFHLLYKIPLLALLLILVACATDEEPVAVHQPETETLPPKQEYTGIEYTTVYKSVDQMPAFEEGEEKMFEFLHEHVHYPQEAKKAGVEGMVVVQFIVEKDGSITDLELVKSLHPEIDKEALRVTSMMNKKWDPGIQNNKPVRVQHTLPMRFTIK</sequence>
<dbReference type="GO" id="GO:0055085">
    <property type="term" value="P:transmembrane transport"/>
    <property type="evidence" value="ECO:0007669"/>
    <property type="project" value="InterPro"/>
</dbReference>
<feature type="signal peptide" evidence="10">
    <location>
        <begin position="1"/>
        <end position="26"/>
    </location>
</feature>
<evidence type="ECO:0000256" key="7">
    <source>
        <dbReference type="ARBA" id="ARBA00022927"/>
    </source>
</evidence>
<evidence type="ECO:0000256" key="1">
    <source>
        <dbReference type="ARBA" id="ARBA00004383"/>
    </source>
</evidence>
<dbReference type="InterPro" id="IPR051045">
    <property type="entry name" value="TonB-dependent_transducer"/>
</dbReference>
<gene>
    <name evidence="12" type="ORF">DXT99_18400</name>
</gene>
<keyword evidence="7" id="KW-0653">Protein transport</keyword>
<dbReference type="RefSeq" id="WP_115567041.1">
    <property type="nucleotide sequence ID" value="NZ_QRGR01000021.1"/>
</dbReference>
<evidence type="ECO:0000256" key="4">
    <source>
        <dbReference type="ARBA" id="ARBA00022475"/>
    </source>
</evidence>
<dbReference type="GO" id="GO:0031992">
    <property type="term" value="F:energy transducer activity"/>
    <property type="evidence" value="ECO:0007669"/>
    <property type="project" value="InterPro"/>
</dbReference>
<feature type="chain" id="PRO_5017792349" evidence="10">
    <location>
        <begin position="27"/>
        <end position="159"/>
    </location>
</feature>
<keyword evidence="8" id="KW-1133">Transmembrane helix</keyword>
<keyword evidence="10" id="KW-0732">Signal</keyword>
<dbReference type="GO" id="GO:0098797">
    <property type="term" value="C:plasma membrane protein complex"/>
    <property type="evidence" value="ECO:0007669"/>
    <property type="project" value="TreeGrafter"/>
</dbReference>
<keyword evidence="13" id="KW-1185">Reference proteome</keyword>
<dbReference type="SUPFAM" id="SSF74653">
    <property type="entry name" value="TolA/TonB C-terminal domain"/>
    <property type="match status" value="1"/>
</dbReference>
<dbReference type="AlphaFoldDB" id="A0A3D8L9U1"/>